<evidence type="ECO:0000256" key="1">
    <source>
        <dbReference type="ARBA" id="ARBA00004117"/>
    </source>
</evidence>
<dbReference type="GO" id="GO:0071978">
    <property type="term" value="P:bacterial-type flagellum-dependent swarming motility"/>
    <property type="evidence" value="ECO:0007669"/>
    <property type="project" value="TreeGrafter"/>
</dbReference>
<proteinExistence type="inferred from homology"/>
<evidence type="ECO:0000256" key="5">
    <source>
        <dbReference type="ARBA" id="ARBA00024934"/>
    </source>
</evidence>
<evidence type="ECO:0000256" key="2">
    <source>
        <dbReference type="ARBA" id="ARBA00009677"/>
    </source>
</evidence>
<comment type="subunit">
    <text evidence="6">The basal body constitutes a major portion of the flagellar organelle and consists of a number of rings mounted on a central rod.</text>
</comment>
<dbReference type="OrthoDB" id="9788334at2"/>
<comment type="similarity">
    <text evidence="2 6">Belongs to the flagella basal body rod proteins family.</text>
</comment>
<evidence type="ECO:0000256" key="6">
    <source>
        <dbReference type="PIRNR" id="PIRNR002889"/>
    </source>
</evidence>
<reference evidence="8" key="2">
    <citation type="submission" date="2020-09" db="EMBL/GenBank/DDBJ databases">
        <authorList>
            <person name="Sun Q."/>
            <person name="Kim S."/>
        </authorList>
    </citation>
    <scope>NUCLEOTIDE SEQUENCE</scope>
    <source>
        <strain evidence="8">KCTC 32020</strain>
    </source>
</reference>
<accession>A0A919DDP0</accession>
<comment type="caution">
    <text evidence="8">The sequence shown here is derived from an EMBL/GenBank/DDBJ whole genome shotgun (WGS) entry which is preliminary data.</text>
</comment>
<keyword evidence="4 6" id="KW-0975">Bacterial flagellum</keyword>
<keyword evidence="8" id="KW-0966">Cell projection</keyword>
<evidence type="ECO:0000256" key="3">
    <source>
        <dbReference type="ARBA" id="ARBA00014376"/>
    </source>
</evidence>
<dbReference type="InterPro" id="IPR019776">
    <property type="entry name" value="Flagellar_basal_body_rod_CS"/>
</dbReference>
<dbReference type="PIRSF" id="PIRSF002889">
    <property type="entry name" value="Rod_FlgB"/>
    <property type="match status" value="1"/>
</dbReference>
<dbReference type="PANTHER" id="PTHR30435:SF12">
    <property type="entry name" value="FLAGELLAR BASAL BODY ROD PROTEIN FLGB"/>
    <property type="match status" value="1"/>
</dbReference>
<keyword evidence="8" id="KW-0282">Flagellum</keyword>
<dbReference type="EMBL" id="BNCF01000010">
    <property type="protein sequence ID" value="GHE37270.1"/>
    <property type="molecule type" value="Genomic_DNA"/>
</dbReference>
<dbReference type="RefSeq" id="WP_146473852.1">
    <property type="nucleotide sequence ID" value="NZ_BNCF01000010.1"/>
</dbReference>
<dbReference type="PANTHER" id="PTHR30435">
    <property type="entry name" value="FLAGELLAR PROTEIN"/>
    <property type="match status" value="1"/>
</dbReference>
<name>A0A919DDP0_9GAMM</name>
<dbReference type="AlphaFoldDB" id="A0A919DDP0"/>
<evidence type="ECO:0000256" key="4">
    <source>
        <dbReference type="ARBA" id="ARBA00023143"/>
    </source>
</evidence>
<evidence type="ECO:0000259" key="7">
    <source>
        <dbReference type="Pfam" id="PF00460"/>
    </source>
</evidence>
<evidence type="ECO:0000313" key="8">
    <source>
        <dbReference type="EMBL" id="GHE37270.1"/>
    </source>
</evidence>
<dbReference type="InterPro" id="IPR006300">
    <property type="entry name" value="FlgB"/>
</dbReference>
<reference evidence="8" key="1">
    <citation type="journal article" date="2014" name="Int. J. Syst. Evol. Microbiol.">
        <title>Complete genome sequence of Corynebacterium casei LMG S-19264T (=DSM 44701T), isolated from a smear-ripened cheese.</title>
        <authorList>
            <consortium name="US DOE Joint Genome Institute (JGI-PGF)"/>
            <person name="Walter F."/>
            <person name="Albersmeier A."/>
            <person name="Kalinowski J."/>
            <person name="Ruckert C."/>
        </authorList>
    </citation>
    <scope>NUCLEOTIDE SEQUENCE</scope>
    <source>
        <strain evidence="8">KCTC 32020</strain>
    </source>
</reference>
<dbReference type="PROSITE" id="PS00588">
    <property type="entry name" value="FLAGELLA_BB_ROD"/>
    <property type="match status" value="1"/>
</dbReference>
<comment type="subcellular location">
    <subcellularLocation>
        <location evidence="1 6">Bacterial flagellum basal body</location>
    </subcellularLocation>
</comment>
<protein>
    <recommendedName>
        <fullName evidence="3 6">Flagellar basal body rod protein FlgB</fullName>
    </recommendedName>
</protein>
<dbReference type="Pfam" id="PF00460">
    <property type="entry name" value="Flg_bb_rod"/>
    <property type="match status" value="1"/>
</dbReference>
<feature type="domain" description="Flagellar basal body rod protein N-terminal" evidence="7">
    <location>
        <begin position="13"/>
        <end position="38"/>
    </location>
</feature>
<dbReference type="InterPro" id="IPR001444">
    <property type="entry name" value="Flag_bb_rod_N"/>
</dbReference>
<organism evidence="8 9">
    <name type="scientific">Vulcaniibacterium thermophilum</name>
    <dbReference type="NCBI Taxonomy" id="1169913"/>
    <lineage>
        <taxon>Bacteria</taxon>
        <taxon>Pseudomonadati</taxon>
        <taxon>Pseudomonadota</taxon>
        <taxon>Gammaproteobacteria</taxon>
        <taxon>Lysobacterales</taxon>
        <taxon>Lysobacteraceae</taxon>
        <taxon>Vulcaniibacterium</taxon>
    </lineage>
</organism>
<comment type="function">
    <text evidence="5 6">Structural component of flagellum, the bacterial motility apparatus. Part of the rod structure of flagellar basal body.</text>
</comment>
<keyword evidence="8" id="KW-0969">Cilium</keyword>
<dbReference type="GO" id="GO:0030694">
    <property type="term" value="C:bacterial-type flagellum basal body, rod"/>
    <property type="evidence" value="ECO:0007669"/>
    <property type="project" value="InterPro"/>
</dbReference>
<sequence>MSDATDLFGLHAAALPLREQRLKLLAANLANADTPHYKAVDIDFATALRRAAAGGAEAALPAPVVWRVPTQPSLDGNTVETDVEQAAFGRAALEYRVSLSLLEGRIRSLLTAITGQ</sequence>
<keyword evidence="9" id="KW-1185">Reference proteome</keyword>
<gene>
    <name evidence="8" type="primary">flgB</name>
    <name evidence="8" type="ORF">GCM10007167_19270</name>
</gene>
<dbReference type="Proteomes" id="UP000636453">
    <property type="component" value="Unassembled WGS sequence"/>
</dbReference>
<evidence type="ECO:0000313" key="9">
    <source>
        <dbReference type="Proteomes" id="UP000636453"/>
    </source>
</evidence>